<protein>
    <recommendedName>
        <fullName evidence="1">DUF7344 domain-containing protein</fullName>
    </recommendedName>
</protein>
<dbReference type="EMBL" id="JAMQOQ010000001">
    <property type="protein sequence ID" value="MDS0293751.1"/>
    <property type="molecule type" value="Genomic_DNA"/>
</dbReference>
<organism evidence="2 3">
    <name type="scientific">Halogeometricum luteum</name>
    <dbReference type="NCBI Taxonomy" id="2950537"/>
    <lineage>
        <taxon>Archaea</taxon>
        <taxon>Methanobacteriati</taxon>
        <taxon>Methanobacteriota</taxon>
        <taxon>Stenosarchaea group</taxon>
        <taxon>Halobacteria</taxon>
        <taxon>Halobacteriales</taxon>
        <taxon>Haloferacaceae</taxon>
        <taxon>Halogeometricum</taxon>
    </lineage>
</organism>
<keyword evidence="3" id="KW-1185">Reference proteome</keyword>
<evidence type="ECO:0000313" key="3">
    <source>
        <dbReference type="Proteomes" id="UP001254813"/>
    </source>
</evidence>
<evidence type="ECO:0000313" key="2">
    <source>
        <dbReference type="EMBL" id="MDS0293751.1"/>
    </source>
</evidence>
<sequence length="107" mass="12215">MEDDDIWQSVFRALGDRTRRRVLVALSELPNADDTLSVPEDVHEGDRDEATLETALYHNHLPLLEQAGYVRWDPDAGRVGIGDDFEEIRPVLRLLHDNRDGLPDGWV</sequence>
<dbReference type="RefSeq" id="WP_310927565.1">
    <property type="nucleotide sequence ID" value="NZ_JAMQOQ010000001.1"/>
</dbReference>
<comment type="caution">
    <text evidence="2">The sequence shown here is derived from an EMBL/GenBank/DDBJ whole genome shotgun (WGS) entry which is preliminary data.</text>
</comment>
<reference evidence="2 3" key="1">
    <citation type="submission" date="2022-06" db="EMBL/GenBank/DDBJ databases">
        <title>Halogeometricum sp. a new haloarchaeum isolate from saline soil.</title>
        <authorList>
            <person name="Strakova D."/>
            <person name="Galisteo C."/>
            <person name="Sanchez-Porro C."/>
            <person name="Ventosa A."/>
        </authorList>
    </citation>
    <scope>NUCLEOTIDE SEQUENCE [LARGE SCALE GENOMIC DNA]</scope>
    <source>
        <strain evidence="3">S3BR25-2</strain>
    </source>
</reference>
<feature type="domain" description="DUF7344" evidence="1">
    <location>
        <begin position="11"/>
        <end position="79"/>
    </location>
</feature>
<gene>
    <name evidence="2" type="ORF">NDI79_06145</name>
</gene>
<dbReference type="InterPro" id="IPR055768">
    <property type="entry name" value="DUF7344"/>
</dbReference>
<dbReference type="InterPro" id="IPR036388">
    <property type="entry name" value="WH-like_DNA-bd_sf"/>
</dbReference>
<name>A0ABU2FZU0_9EURY</name>
<evidence type="ECO:0000259" key="1">
    <source>
        <dbReference type="Pfam" id="PF24035"/>
    </source>
</evidence>
<dbReference type="Proteomes" id="UP001254813">
    <property type="component" value="Unassembled WGS sequence"/>
</dbReference>
<dbReference type="Pfam" id="PF24035">
    <property type="entry name" value="DUF7344"/>
    <property type="match status" value="1"/>
</dbReference>
<proteinExistence type="predicted"/>
<accession>A0ABU2FZU0</accession>
<dbReference type="Gene3D" id="1.10.10.10">
    <property type="entry name" value="Winged helix-like DNA-binding domain superfamily/Winged helix DNA-binding domain"/>
    <property type="match status" value="1"/>
</dbReference>